<reference evidence="3" key="1">
    <citation type="submission" date="2022-06" db="EMBL/GenBank/DDBJ databases">
        <title>Devosia sp. XJ19-45 genome assembly.</title>
        <authorList>
            <person name="Li B."/>
            <person name="Cai M."/>
            <person name="Nie G."/>
            <person name="Li W."/>
        </authorList>
    </citation>
    <scope>NUCLEOTIDE SEQUENCE</scope>
    <source>
        <strain evidence="3">XJ19-45</strain>
    </source>
</reference>
<feature type="compositionally biased region" description="Basic and acidic residues" evidence="1">
    <location>
        <begin position="339"/>
        <end position="355"/>
    </location>
</feature>
<feature type="domain" description="Flagellar hook-length control protein-like C-terminal" evidence="2">
    <location>
        <begin position="418"/>
        <end position="490"/>
    </location>
</feature>
<keyword evidence="3" id="KW-0282">Flagellum</keyword>
<feature type="region of interest" description="Disordered" evidence="1">
    <location>
        <begin position="499"/>
        <end position="534"/>
    </location>
</feature>
<feature type="compositionally biased region" description="Polar residues" evidence="1">
    <location>
        <begin position="370"/>
        <end position="384"/>
    </location>
</feature>
<sequence>MASHLTIISGNSGASASVKAFAGQQTGVQDATKEPKGLLGLFSALLSGADAATIAEAAPAGLTTDRPGHQSGEGLAGLFRLALQNGIGGETGDGSTEPGDSDVIAAPVDPSAIGTVPADPAAMVNFVEALSALKASLDNGEPLDSELLEQVETALSELAEALDLDLDTLDVPEDFAALLETTGTDETGLAGVLTQLLMPLATSLDTAQPATDAEQAAAAGAASAQLKALGDKLAALLAALEDGQVSAEKLAALGMTPGEPLDAEIEAALSRFTAGLSAQATNVPDEPILSAPALKLTEPVLAGQTTPADAPETLAAAPRPASDPADAGGQQNDAGDSSADDRGRDRAEQAPREARSFTPPSAPAAADASGNPTPTADASAQQATGARVDAAANPRIIQAGYQTSQQQLNLPQLAFELARQVQDGNTRFQIRLDPPELGRIDVRLDIDQSGQVSARLMVEKSETLDLMQRDQRGLERALQQAGLDSAKTNLEFSLKQNPFAGQQGQMGEGKGQNGTNGGLNANDNGLGNGEAEETPPMVNLYRGALQASGVNIIA</sequence>
<name>A0A9Q4ARA8_9HYPH</name>
<keyword evidence="3" id="KW-0969">Cilium</keyword>
<dbReference type="AlphaFoldDB" id="A0A9Q4ARA8"/>
<feature type="compositionally biased region" description="Gly residues" evidence="1">
    <location>
        <begin position="504"/>
        <end position="517"/>
    </location>
</feature>
<feature type="compositionally biased region" description="Low complexity" evidence="1">
    <location>
        <begin position="356"/>
        <end position="369"/>
    </location>
</feature>
<evidence type="ECO:0000256" key="1">
    <source>
        <dbReference type="SAM" id="MobiDB-lite"/>
    </source>
</evidence>
<dbReference type="InterPro" id="IPR038610">
    <property type="entry name" value="FliK-like_C_sf"/>
</dbReference>
<dbReference type="Proteomes" id="UP001060275">
    <property type="component" value="Unassembled WGS sequence"/>
</dbReference>
<dbReference type="Gene3D" id="3.30.750.140">
    <property type="match status" value="1"/>
</dbReference>
<keyword evidence="3" id="KW-0966">Cell projection</keyword>
<protein>
    <submittedName>
        <fullName evidence="3">Flagellar hook-length control protein FliK</fullName>
    </submittedName>
</protein>
<evidence type="ECO:0000313" key="4">
    <source>
        <dbReference type="Proteomes" id="UP001060275"/>
    </source>
</evidence>
<keyword evidence="4" id="KW-1185">Reference proteome</keyword>
<evidence type="ECO:0000313" key="3">
    <source>
        <dbReference type="EMBL" id="MCP8888212.1"/>
    </source>
</evidence>
<organism evidence="3 4">
    <name type="scientific">Devosia ureilytica</name>
    <dbReference type="NCBI Taxonomy" id="2952754"/>
    <lineage>
        <taxon>Bacteria</taxon>
        <taxon>Pseudomonadati</taxon>
        <taxon>Pseudomonadota</taxon>
        <taxon>Alphaproteobacteria</taxon>
        <taxon>Hyphomicrobiales</taxon>
        <taxon>Devosiaceae</taxon>
        <taxon>Devosia</taxon>
    </lineage>
</organism>
<dbReference type="InterPro" id="IPR021136">
    <property type="entry name" value="Flagellar_hook_control-like_C"/>
</dbReference>
<feature type="compositionally biased region" description="Low complexity" evidence="1">
    <location>
        <begin position="315"/>
        <end position="337"/>
    </location>
</feature>
<dbReference type="Pfam" id="PF02120">
    <property type="entry name" value="Flg_hook"/>
    <property type="match status" value="1"/>
</dbReference>
<proteinExistence type="predicted"/>
<dbReference type="CDD" id="cd17470">
    <property type="entry name" value="T3SS_Flik_C"/>
    <property type="match status" value="1"/>
</dbReference>
<accession>A0A9Q4ARA8</accession>
<comment type="caution">
    <text evidence="3">The sequence shown here is derived from an EMBL/GenBank/DDBJ whole genome shotgun (WGS) entry which is preliminary data.</text>
</comment>
<gene>
    <name evidence="3" type="ORF">NF348_13910</name>
</gene>
<dbReference type="EMBL" id="JAMWDU010000005">
    <property type="protein sequence ID" value="MCP8888212.1"/>
    <property type="molecule type" value="Genomic_DNA"/>
</dbReference>
<evidence type="ECO:0000259" key="2">
    <source>
        <dbReference type="Pfam" id="PF02120"/>
    </source>
</evidence>
<dbReference type="RefSeq" id="WP_254675278.1">
    <property type="nucleotide sequence ID" value="NZ_JAMWDU010000005.1"/>
</dbReference>
<feature type="region of interest" description="Disordered" evidence="1">
    <location>
        <begin position="314"/>
        <end position="387"/>
    </location>
</feature>